<evidence type="ECO:0000313" key="14">
    <source>
        <dbReference type="EMBL" id="GLC61272.1"/>
    </source>
</evidence>
<evidence type="ECO:0000256" key="9">
    <source>
        <dbReference type="ARBA" id="ARBA00022833"/>
    </source>
</evidence>
<feature type="compositionally biased region" description="Basic and acidic residues" evidence="12">
    <location>
        <begin position="304"/>
        <end position="313"/>
    </location>
</feature>
<dbReference type="InterPro" id="IPR013083">
    <property type="entry name" value="Znf_RING/FYVE/PHD"/>
</dbReference>
<feature type="compositionally biased region" description="Polar residues" evidence="12">
    <location>
        <begin position="213"/>
        <end position="222"/>
    </location>
</feature>
<feature type="region of interest" description="Disordered" evidence="12">
    <location>
        <begin position="926"/>
        <end position="956"/>
    </location>
</feature>
<evidence type="ECO:0000313" key="15">
    <source>
        <dbReference type="Proteomes" id="UP001165080"/>
    </source>
</evidence>
<dbReference type="Gene3D" id="3.30.40.10">
    <property type="entry name" value="Zinc/RING finger domain, C3HC4 (zinc finger)"/>
    <property type="match status" value="1"/>
</dbReference>
<evidence type="ECO:0000256" key="1">
    <source>
        <dbReference type="ARBA" id="ARBA00000900"/>
    </source>
</evidence>
<keyword evidence="6" id="KW-0227">DNA damage</keyword>
<feature type="compositionally biased region" description="Low complexity" evidence="12">
    <location>
        <begin position="662"/>
        <end position="671"/>
    </location>
</feature>
<keyword evidence="15" id="KW-1185">Reference proteome</keyword>
<dbReference type="GO" id="GO:0005634">
    <property type="term" value="C:nucleus"/>
    <property type="evidence" value="ECO:0007669"/>
    <property type="project" value="UniProtKB-SubCell"/>
</dbReference>
<feature type="region of interest" description="Disordered" evidence="12">
    <location>
        <begin position="213"/>
        <end position="349"/>
    </location>
</feature>
<evidence type="ECO:0000256" key="6">
    <source>
        <dbReference type="ARBA" id="ARBA00022763"/>
    </source>
</evidence>
<dbReference type="SMART" id="SM00184">
    <property type="entry name" value="RING"/>
    <property type="match status" value="1"/>
</dbReference>
<feature type="compositionally biased region" description="Polar residues" evidence="12">
    <location>
        <begin position="672"/>
        <end position="682"/>
    </location>
</feature>
<dbReference type="SUPFAM" id="SSF57850">
    <property type="entry name" value="RING/U-box"/>
    <property type="match status" value="1"/>
</dbReference>
<keyword evidence="10" id="KW-0539">Nucleus</keyword>
<dbReference type="GO" id="GO:0061630">
    <property type="term" value="F:ubiquitin protein ligase activity"/>
    <property type="evidence" value="ECO:0007669"/>
    <property type="project" value="UniProtKB-EC"/>
</dbReference>
<feature type="region of interest" description="Disordered" evidence="12">
    <location>
        <begin position="538"/>
        <end position="609"/>
    </location>
</feature>
<feature type="compositionally biased region" description="Polar residues" evidence="12">
    <location>
        <begin position="34"/>
        <end position="43"/>
    </location>
</feature>
<feature type="domain" description="RING-type" evidence="13">
    <location>
        <begin position="88"/>
        <end position="127"/>
    </location>
</feature>
<feature type="compositionally biased region" description="Low complexity" evidence="12">
    <location>
        <begin position="249"/>
        <end position="272"/>
    </location>
</feature>
<proteinExistence type="predicted"/>
<comment type="caution">
    <text evidence="14">The sequence shown here is derived from an EMBL/GenBank/DDBJ whole genome shotgun (WGS) entry which is preliminary data.</text>
</comment>
<dbReference type="OrthoDB" id="6105938at2759"/>
<feature type="region of interest" description="Disordered" evidence="12">
    <location>
        <begin position="376"/>
        <end position="422"/>
    </location>
</feature>
<evidence type="ECO:0000256" key="4">
    <source>
        <dbReference type="ARBA" id="ARBA00022679"/>
    </source>
</evidence>
<dbReference type="PANTHER" id="PTHR23328">
    <property type="entry name" value="RING-TYPE DOMAIN-CONTAINING PROTEIN"/>
    <property type="match status" value="1"/>
</dbReference>
<dbReference type="Proteomes" id="UP001165080">
    <property type="component" value="Unassembled WGS sequence"/>
</dbReference>
<dbReference type="Pfam" id="PF13923">
    <property type="entry name" value="zf-C3HC4_2"/>
    <property type="match status" value="1"/>
</dbReference>
<keyword evidence="7 11" id="KW-0863">Zinc-finger</keyword>
<sequence>MPGPEAEPSGNDASASVDHLAEVLQHGLEIGTDGQAQSASWRQGGTIPWGSRQPSQSRQAADKENSGCTEITPSKLTCFNQLREELTCAVCLDICARPVTTPCGHNYCRSCLRRSLEITRPKCPKCRADLPASYALNINTSLWITIQHLFPAEAGAKPLTPPPPAEQQQPAGGQRVNRPAVGQGAAAAHGNSHVAVPFRPPRSIAAASFFSGQPSSRANAASTHAVAPGSTGLVNVPGRSLSGPRSQRSAPAPSAGQSNPGAPPGQQQASGQRPTVFSLAELGVRPGHDGAATAAGRRERRRSRSAERWEGSERSLLAASMNDAGPAPAAGRPVAGVPRASAAPPHAALPASSSRLMELLSGPPQRNAAAAGIHGIQPHQAPPCAPSRATESFATVGSSAASGPNALQVSSSGRSQGNPFLRLPRPAAATQAAAAATATAAAGPTGASGGVANFTASQRALLNARTLSHGPSDARAASSRNRDQETGPDAYAAMPRGASSTSQGSSGGSFGGSRVFGGSITTLDSSLGSSWSARALDEASELEVSEPERGLLPPHGRGGDGAGSSDGLPPPRVHGGGPGCSTRKERDPLRADGAAEPGGATRDSSTAARAAAAAAFSFRRAEPAALPSRRLQSLLCVDDDDDDASEVSLGSLDVPTSPSPPRASRGAAAESISSSPTWSQLDDQLARAMEPLRIADSLSPPGLPRLRLQPLAAAAREDTVPSAQHQTSLTETGAARTSGQWSPLPATGLAFSGPSPGLIMDSDLASNYDGEDPAGADTFFSSPFFDRTMLEETLAEQAAAAADGGSDGAGSGVGLSPRWALAAAGSSGGAEEDLLEEEAEGSPPARRMLGAADRAGGAAARGALAEARLVQGTAQSQAALASQIAAAAAPVGRGLQAGDRGCPIELLSDSEEEELVPGLAPSLGASRSAAVQGAATAPARRSSQRVVSGLRRPRRA</sequence>
<dbReference type="PROSITE" id="PS50089">
    <property type="entry name" value="ZF_RING_2"/>
    <property type="match status" value="1"/>
</dbReference>
<evidence type="ECO:0000256" key="10">
    <source>
        <dbReference type="ARBA" id="ARBA00023242"/>
    </source>
</evidence>
<feature type="region of interest" description="Disordered" evidence="12">
    <location>
        <begin position="718"/>
        <end position="741"/>
    </location>
</feature>
<feature type="region of interest" description="Disordered" evidence="12">
    <location>
        <begin position="641"/>
        <end position="684"/>
    </location>
</feature>
<comment type="catalytic activity">
    <reaction evidence="1">
        <text>S-ubiquitinyl-[E2 ubiquitin-conjugating enzyme]-L-cysteine + [acceptor protein]-L-lysine = [E2 ubiquitin-conjugating enzyme]-L-cysteine + N(6)-ubiquitinyl-[acceptor protein]-L-lysine.</text>
        <dbReference type="EC" id="2.3.2.27"/>
    </reaction>
</comment>
<feature type="region of interest" description="Disordered" evidence="12">
    <location>
        <begin position="154"/>
        <end position="188"/>
    </location>
</feature>
<gene>
    <name evidence="14" type="primary">PLEST009420</name>
    <name evidence="14" type="ORF">PLESTB_001738300</name>
</gene>
<evidence type="ECO:0000256" key="2">
    <source>
        <dbReference type="ARBA" id="ARBA00004123"/>
    </source>
</evidence>
<evidence type="ECO:0000256" key="3">
    <source>
        <dbReference type="ARBA" id="ARBA00012483"/>
    </source>
</evidence>
<keyword evidence="4" id="KW-0808">Transferase</keyword>
<feature type="region of interest" description="Disordered" evidence="12">
    <location>
        <begin position="466"/>
        <end position="510"/>
    </location>
</feature>
<dbReference type="GO" id="GO:0006302">
    <property type="term" value="P:double-strand break repair"/>
    <property type="evidence" value="ECO:0007669"/>
    <property type="project" value="TreeGrafter"/>
</dbReference>
<evidence type="ECO:0000256" key="7">
    <source>
        <dbReference type="ARBA" id="ARBA00022771"/>
    </source>
</evidence>
<feature type="compositionally biased region" description="Low complexity" evidence="12">
    <location>
        <begin position="600"/>
        <end position="609"/>
    </location>
</feature>
<dbReference type="InterPro" id="IPR017907">
    <property type="entry name" value="Znf_RING_CS"/>
</dbReference>
<dbReference type="EMBL" id="BRXU01000044">
    <property type="protein sequence ID" value="GLC61272.1"/>
    <property type="molecule type" value="Genomic_DNA"/>
</dbReference>
<dbReference type="InterPro" id="IPR001841">
    <property type="entry name" value="Znf_RING"/>
</dbReference>
<dbReference type="AlphaFoldDB" id="A0A9W6F9D2"/>
<accession>A0A9W6F9D2</accession>
<evidence type="ECO:0000256" key="8">
    <source>
        <dbReference type="ARBA" id="ARBA00022786"/>
    </source>
</evidence>
<dbReference type="InterPro" id="IPR051657">
    <property type="entry name" value="RNF168/RNF169_E3_ubiq-ligase"/>
</dbReference>
<dbReference type="GO" id="GO:0035861">
    <property type="term" value="C:site of double-strand break"/>
    <property type="evidence" value="ECO:0007669"/>
    <property type="project" value="TreeGrafter"/>
</dbReference>
<name>A0A9W6F9D2_9CHLO</name>
<feature type="compositionally biased region" description="Low complexity" evidence="12">
    <location>
        <begin position="324"/>
        <end position="349"/>
    </location>
</feature>
<dbReference type="GO" id="GO:0031491">
    <property type="term" value="F:nucleosome binding"/>
    <property type="evidence" value="ECO:0007669"/>
    <property type="project" value="TreeGrafter"/>
</dbReference>
<comment type="subcellular location">
    <subcellularLocation>
        <location evidence="2">Nucleus</location>
    </subcellularLocation>
</comment>
<feature type="compositionally biased region" description="Acidic residues" evidence="12">
    <location>
        <begin position="830"/>
        <end position="840"/>
    </location>
</feature>
<feature type="compositionally biased region" description="Polar residues" evidence="12">
    <location>
        <begin position="389"/>
        <end position="418"/>
    </location>
</feature>
<keyword evidence="9" id="KW-0862">Zinc</keyword>
<protein>
    <recommendedName>
        <fullName evidence="3">RING-type E3 ubiquitin transferase</fullName>
        <ecNumber evidence="3">2.3.2.27</ecNumber>
    </recommendedName>
</protein>
<dbReference type="GO" id="GO:0008270">
    <property type="term" value="F:zinc ion binding"/>
    <property type="evidence" value="ECO:0007669"/>
    <property type="project" value="UniProtKB-KW"/>
</dbReference>
<feature type="region of interest" description="Disordered" evidence="12">
    <location>
        <begin position="24"/>
        <end position="67"/>
    </location>
</feature>
<organism evidence="14 15">
    <name type="scientific">Pleodorina starrii</name>
    <dbReference type="NCBI Taxonomy" id="330485"/>
    <lineage>
        <taxon>Eukaryota</taxon>
        <taxon>Viridiplantae</taxon>
        <taxon>Chlorophyta</taxon>
        <taxon>core chlorophytes</taxon>
        <taxon>Chlorophyceae</taxon>
        <taxon>CS clade</taxon>
        <taxon>Chlamydomonadales</taxon>
        <taxon>Volvocaceae</taxon>
        <taxon>Pleodorina</taxon>
    </lineage>
</organism>
<reference evidence="14 15" key="1">
    <citation type="journal article" date="2023" name="Commun. Biol.">
        <title>Reorganization of the ancestral sex-determining regions during the evolution of trioecy in Pleodorina starrii.</title>
        <authorList>
            <person name="Takahashi K."/>
            <person name="Suzuki S."/>
            <person name="Kawai-Toyooka H."/>
            <person name="Yamamoto K."/>
            <person name="Hamaji T."/>
            <person name="Ootsuki R."/>
            <person name="Yamaguchi H."/>
            <person name="Kawachi M."/>
            <person name="Higashiyama T."/>
            <person name="Nozaki H."/>
        </authorList>
    </citation>
    <scope>NUCLEOTIDE SEQUENCE [LARGE SCALE GENOMIC DNA]</scope>
    <source>
        <strain evidence="14 15">NIES-4479</strain>
    </source>
</reference>
<feature type="compositionally biased region" description="Polar residues" evidence="12">
    <location>
        <begin position="721"/>
        <end position="741"/>
    </location>
</feature>
<keyword evidence="5" id="KW-0479">Metal-binding</keyword>
<dbReference type="PANTHER" id="PTHR23328:SF0">
    <property type="entry name" value="RING-TYPE DOMAIN-CONTAINING PROTEIN"/>
    <property type="match status" value="1"/>
</dbReference>
<evidence type="ECO:0000256" key="11">
    <source>
        <dbReference type="PROSITE-ProRule" id="PRU00175"/>
    </source>
</evidence>
<feature type="region of interest" description="Disordered" evidence="12">
    <location>
        <begin position="825"/>
        <end position="848"/>
    </location>
</feature>
<evidence type="ECO:0000256" key="5">
    <source>
        <dbReference type="ARBA" id="ARBA00022723"/>
    </source>
</evidence>
<evidence type="ECO:0000256" key="12">
    <source>
        <dbReference type="SAM" id="MobiDB-lite"/>
    </source>
</evidence>
<keyword evidence="8" id="KW-0833">Ubl conjugation pathway</keyword>
<dbReference type="EC" id="2.3.2.27" evidence="3"/>
<evidence type="ECO:0000259" key="13">
    <source>
        <dbReference type="PROSITE" id="PS50089"/>
    </source>
</evidence>
<dbReference type="PROSITE" id="PS00518">
    <property type="entry name" value="ZF_RING_1"/>
    <property type="match status" value="1"/>
</dbReference>